<reference evidence="9 10" key="1">
    <citation type="journal article" date="2022" name="Nat. Plants">
        <title>Genomes of leafy and leafless Platanthera orchids illuminate the evolution of mycoheterotrophy.</title>
        <authorList>
            <person name="Li M.H."/>
            <person name="Liu K.W."/>
            <person name="Li Z."/>
            <person name="Lu H.C."/>
            <person name="Ye Q.L."/>
            <person name="Zhang D."/>
            <person name="Wang J.Y."/>
            <person name="Li Y.F."/>
            <person name="Zhong Z.M."/>
            <person name="Liu X."/>
            <person name="Yu X."/>
            <person name="Liu D.K."/>
            <person name="Tu X.D."/>
            <person name="Liu B."/>
            <person name="Hao Y."/>
            <person name="Liao X.Y."/>
            <person name="Jiang Y.T."/>
            <person name="Sun W.H."/>
            <person name="Chen J."/>
            <person name="Chen Y.Q."/>
            <person name="Ai Y."/>
            <person name="Zhai J.W."/>
            <person name="Wu S.S."/>
            <person name="Zhou Z."/>
            <person name="Hsiao Y.Y."/>
            <person name="Wu W.L."/>
            <person name="Chen Y.Y."/>
            <person name="Lin Y.F."/>
            <person name="Hsu J.L."/>
            <person name="Li C.Y."/>
            <person name="Wang Z.W."/>
            <person name="Zhao X."/>
            <person name="Zhong W.Y."/>
            <person name="Ma X.K."/>
            <person name="Ma L."/>
            <person name="Huang J."/>
            <person name="Chen G.Z."/>
            <person name="Huang M.Z."/>
            <person name="Huang L."/>
            <person name="Peng D.H."/>
            <person name="Luo Y.B."/>
            <person name="Zou S.Q."/>
            <person name="Chen S.P."/>
            <person name="Lan S."/>
            <person name="Tsai W.C."/>
            <person name="Van de Peer Y."/>
            <person name="Liu Z.J."/>
        </authorList>
    </citation>
    <scope>NUCLEOTIDE SEQUENCE [LARGE SCALE GENOMIC DNA]</scope>
    <source>
        <strain evidence="9">Lor288</strain>
    </source>
</reference>
<dbReference type="CDD" id="cd11449">
    <property type="entry name" value="bHLH_AtAIB_like"/>
    <property type="match status" value="1"/>
</dbReference>
<keyword evidence="4 5" id="KW-0539">Nucleus</keyword>
<keyword evidence="2 5" id="KW-0805">Transcription regulation</keyword>
<feature type="region of interest" description="Disordered" evidence="7">
    <location>
        <begin position="368"/>
        <end position="422"/>
    </location>
</feature>
<dbReference type="PANTHER" id="PTHR11514:SF115">
    <property type="entry name" value="TRANSCRIPTION FACTOR"/>
    <property type="match status" value="1"/>
</dbReference>
<evidence type="ECO:0000256" key="3">
    <source>
        <dbReference type="ARBA" id="ARBA00023163"/>
    </source>
</evidence>
<name>A0ABR2MNM0_9ASPA</name>
<keyword evidence="6" id="KW-0175">Coiled coil</keyword>
<evidence type="ECO:0000313" key="10">
    <source>
        <dbReference type="Proteomes" id="UP001412067"/>
    </source>
</evidence>
<keyword evidence="3 5" id="KW-0804">Transcription</keyword>
<gene>
    <name evidence="9" type="primary">BHLH14</name>
    <name evidence="9" type="ORF">KSP40_PGU009979</name>
</gene>
<evidence type="ECO:0000259" key="8">
    <source>
        <dbReference type="PROSITE" id="PS50888"/>
    </source>
</evidence>
<dbReference type="InterPro" id="IPR011598">
    <property type="entry name" value="bHLH_dom"/>
</dbReference>
<dbReference type="Proteomes" id="UP001412067">
    <property type="component" value="Unassembled WGS sequence"/>
</dbReference>
<dbReference type="Pfam" id="PF14215">
    <property type="entry name" value="bHLH-MYC_N"/>
    <property type="match status" value="1"/>
</dbReference>
<evidence type="ECO:0000313" key="9">
    <source>
        <dbReference type="EMBL" id="KAK8965076.1"/>
    </source>
</evidence>
<protein>
    <recommendedName>
        <fullName evidence="5">Transcription factor</fullName>
        <shortName evidence="5">bHLH transcription factor</shortName>
    </recommendedName>
    <alternativeName>
        <fullName evidence="5">Basic helix-loop-helix protein</fullName>
    </alternativeName>
</protein>
<organism evidence="9 10">
    <name type="scientific">Platanthera guangdongensis</name>
    <dbReference type="NCBI Taxonomy" id="2320717"/>
    <lineage>
        <taxon>Eukaryota</taxon>
        <taxon>Viridiplantae</taxon>
        <taxon>Streptophyta</taxon>
        <taxon>Embryophyta</taxon>
        <taxon>Tracheophyta</taxon>
        <taxon>Spermatophyta</taxon>
        <taxon>Magnoliopsida</taxon>
        <taxon>Liliopsida</taxon>
        <taxon>Asparagales</taxon>
        <taxon>Orchidaceae</taxon>
        <taxon>Orchidoideae</taxon>
        <taxon>Orchideae</taxon>
        <taxon>Orchidinae</taxon>
        <taxon>Platanthera</taxon>
    </lineage>
</organism>
<dbReference type="SUPFAM" id="SSF47459">
    <property type="entry name" value="HLH, helix-loop-helix DNA-binding domain"/>
    <property type="match status" value="1"/>
</dbReference>
<dbReference type="Gene3D" id="4.10.280.10">
    <property type="entry name" value="Helix-loop-helix DNA-binding domain"/>
    <property type="match status" value="1"/>
</dbReference>
<dbReference type="PANTHER" id="PTHR11514">
    <property type="entry name" value="MYC"/>
    <property type="match status" value="1"/>
</dbReference>
<dbReference type="PROSITE" id="PS50888">
    <property type="entry name" value="BHLH"/>
    <property type="match status" value="1"/>
</dbReference>
<feature type="compositionally biased region" description="Low complexity" evidence="7">
    <location>
        <begin position="125"/>
        <end position="135"/>
    </location>
</feature>
<dbReference type="InterPro" id="IPR036638">
    <property type="entry name" value="HLH_DNA-bd_sf"/>
</dbReference>
<comment type="similarity">
    <text evidence="1">Belongs to the bHLH protein family.</text>
</comment>
<keyword evidence="10" id="KW-1185">Reference proteome</keyword>
<evidence type="ECO:0000256" key="2">
    <source>
        <dbReference type="ARBA" id="ARBA00023015"/>
    </source>
</evidence>
<comment type="caution">
    <text evidence="9">The sequence shown here is derived from an EMBL/GenBank/DDBJ whole genome shotgun (WGS) entry which is preliminary data.</text>
</comment>
<comment type="subcellular location">
    <subcellularLocation>
        <location evidence="5">Nucleus</location>
    </subcellularLocation>
</comment>
<dbReference type="InterPro" id="IPR045084">
    <property type="entry name" value="AIB/MYC-like"/>
</dbReference>
<feature type="compositionally biased region" description="Polar residues" evidence="7">
    <location>
        <begin position="369"/>
        <end position="380"/>
    </location>
</feature>
<accession>A0ABR2MNM0</accession>
<dbReference type="EMBL" id="JBBWWR010000006">
    <property type="protein sequence ID" value="KAK8965076.1"/>
    <property type="molecule type" value="Genomic_DNA"/>
</dbReference>
<proteinExistence type="inferred from homology"/>
<feature type="domain" description="BHLH" evidence="8">
    <location>
        <begin position="410"/>
        <end position="459"/>
    </location>
</feature>
<evidence type="ECO:0000256" key="1">
    <source>
        <dbReference type="ARBA" id="ARBA00005510"/>
    </source>
</evidence>
<evidence type="ECO:0000256" key="4">
    <source>
        <dbReference type="ARBA" id="ARBA00023242"/>
    </source>
</evidence>
<feature type="compositionally biased region" description="Basic residues" evidence="7">
    <location>
        <begin position="396"/>
        <end position="406"/>
    </location>
</feature>
<evidence type="ECO:0000256" key="5">
    <source>
        <dbReference type="RuleBase" id="RU369104"/>
    </source>
</evidence>
<dbReference type="InterPro" id="IPR025610">
    <property type="entry name" value="MYC/MYB_N"/>
</dbReference>
<sequence>MRSSRIVVQPSLVSPFTIFRRCILATRPLPASVVSSSGHLSDSPRLSLLGIPRLFHVQSRVVVNHPQIKLQYIDFHGNGDYSNKFLSEQQQLNKCTIIRSCALYVAHDDFIRRDPPCPPSPPSQPSITSPATTPPFSIKLANKKNRLPSCFPFLARFPESPERNRRMEELISPSSSCSPPPPFYSVHPLPMQPENSPDPLPPSGLQYILQCLLHSRPEWWAYAIFWRCSPDHSLLCFADGHFRGKPAAAISSHDGGGDTDDVEWFYAVSLTRSFIIGEATVPARAYGSFAPVWLAGAHVLQTCGCDRSREAQMHGIETLVCIPAAGGVLELGSSGIVDENWVLIQQAKSLLSGPDDTTALSHAHPTHILSKNGNFAGSSVDSEHSDSEGGPMAGRRLPKKRGRKPGTGRETPVNHVEAERQRREKLNHRFYALRSVVPNVSRMDKASLLADAVTYIKDLRAKVEQLESEAKRARKEVIVDQSVSSGGTPTSAISGEPAAVELEVKLLGPEAIIRVSSENLAHPPARLMSALRDLDLVVVHATVAGMKEVVIQDVVVRVPETLQIESQADDYLRSAVLARLEKSA</sequence>
<feature type="region of interest" description="Disordered" evidence="7">
    <location>
        <begin position="114"/>
        <end position="135"/>
    </location>
</feature>
<evidence type="ECO:0000256" key="6">
    <source>
        <dbReference type="SAM" id="Coils"/>
    </source>
</evidence>
<dbReference type="SMART" id="SM00353">
    <property type="entry name" value="HLH"/>
    <property type="match status" value="1"/>
</dbReference>
<evidence type="ECO:0000256" key="7">
    <source>
        <dbReference type="SAM" id="MobiDB-lite"/>
    </source>
</evidence>
<feature type="coiled-coil region" evidence="6">
    <location>
        <begin position="449"/>
        <end position="476"/>
    </location>
</feature>
<dbReference type="Pfam" id="PF00010">
    <property type="entry name" value="HLH"/>
    <property type="match status" value="1"/>
</dbReference>